<proteinExistence type="predicted"/>
<dbReference type="InterPro" id="IPR036249">
    <property type="entry name" value="Thioredoxin-like_sf"/>
</dbReference>
<protein>
    <recommendedName>
        <fullName evidence="2">Omp28-related outer membrane protein</fullName>
    </recommendedName>
</protein>
<dbReference type="EMBL" id="DSKY01000014">
    <property type="protein sequence ID" value="HDY58847.1"/>
    <property type="molecule type" value="Genomic_DNA"/>
</dbReference>
<evidence type="ECO:0008006" key="2">
    <source>
        <dbReference type="Google" id="ProtNLM"/>
    </source>
</evidence>
<evidence type="ECO:0000313" key="1">
    <source>
        <dbReference type="EMBL" id="HDY58847.1"/>
    </source>
</evidence>
<sequence>MKRYSIFFVFLLFFFCSESPEIKKEPAGRIVLAEFFTFARCVYCPYAEEALDSLSKEYGDSLAVIAYHRRALGDTLSPPYVAVRESLYSIQTSPVVVFDGLHIVQTEKPEDDYPTYKNCIDVERGDTTFLRLQMEISAQGTSINLKTMLIPLDTIEPGNYRLFMIVVEDSVYFKQVGAPDSIFCFVMRKMIPDEAGVEVNPVFPDTLVNEINFLIQPDWNIDKLGIVAFVQDMGTKEVIQAITDRRIIK</sequence>
<dbReference type="SUPFAM" id="SSF52833">
    <property type="entry name" value="Thioredoxin-like"/>
    <property type="match status" value="1"/>
</dbReference>
<name>A0A7V1EHW1_UNCW3</name>
<reference evidence="1" key="1">
    <citation type="journal article" date="2020" name="mSystems">
        <title>Genome- and Community-Level Interaction Insights into Carbon Utilization and Element Cycling Functions of Hydrothermarchaeota in Hydrothermal Sediment.</title>
        <authorList>
            <person name="Zhou Z."/>
            <person name="Liu Y."/>
            <person name="Xu W."/>
            <person name="Pan J."/>
            <person name="Luo Z.H."/>
            <person name="Li M."/>
        </authorList>
    </citation>
    <scope>NUCLEOTIDE SEQUENCE [LARGE SCALE GENOMIC DNA]</scope>
    <source>
        <strain evidence="1">SpSt-258</strain>
    </source>
</reference>
<dbReference type="InterPro" id="IPR013783">
    <property type="entry name" value="Ig-like_fold"/>
</dbReference>
<dbReference type="AlphaFoldDB" id="A0A7V1EHW1"/>
<gene>
    <name evidence="1" type="ORF">ENP86_04765</name>
</gene>
<organism evidence="1">
    <name type="scientific">candidate division WOR-3 bacterium</name>
    <dbReference type="NCBI Taxonomy" id="2052148"/>
    <lineage>
        <taxon>Bacteria</taxon>
        <taxon>Bacteria division WOR-3</taxon>
    </lineage>
</organism>
<comment type="caution">
    <text evidence="1">The sequence shown here is derived from an EMBL/GenBank/DDBJ whole genome shotgun (WGS) entry which is preliminary data.</text>
</comment>
<accession>A0A7V1EHW1</accession>
<dbReference type="Gene3D" id="2.60.40.10">
    <property type="entry name" value="Immunoglobulins"/>
    <property type="match status" value="1"/>
</dbReference>